<dbReference type="AlphaFoldDB" id="A0A542ZPL7"/>
<gene>
    <name evidence="10" type="ORF">FB460_0073</name>
</gene>
<feature type="transmembrane region" description="Helical" evidence="8">
    <location>
        <begin position="71"/>
        <end position="91"/>
    </location>
</feature>
<evidence type="ECO:0000313" key="11">
    <source>
        <dbReference type="Proteomes" id="UP000316196"/>
    </source>
</evidence>
<protein>
    <recommendedName>
        <fullName evidence="8">Probable membrane transporter protein</fullName>
    </recommendedName>
</protein>
<keyword evidence="11" id="KW-1185">Reference proteome</keyword>
<keyword evidence="7 8" id="KW-0472">Membrane</keyword>
<feature type="transmembrane region" description="Helical" evidence="8">
    <location>
        <begin position="248"/>
        <end position="267"/>
    </location>
</feature>
<feature type="transmembrane region" description="Helical" evidence="8">
    <location>
        <begin position="197"/>
        <end position="215"/>
    </location>
</feature>
<keyword evidence="6 8" id="KW-1133">Transmembrane helix</keyword>
<dbReference type="PANTHER" id="PTHR30269:SF0">
    <property type="entry name" value="MEMBRANE TRANSPORTER PROTEIN YFCA-RELATED"/>
    <property type="match status" value="1"/>
</dbReference>
<reference evidence="10 11" key="1">
    <citation type="submission" date="2019-06" db="EMBL/GenBank/DDBJ databases">
        <title>Sequencing the genomes of 1000 actinobacteria strains.</title>
        <authorList>
            <person name="Klenk H.-P."/>
        </authorList>
    </citation>
    <scope>NUCLEOTIDE SEQUENCE [LARGE SCALE GENOMIC DNA]</scope>
    <source>
        <strain evidence="10 11">DSM 8251</strain>
    </source>
</reference>
<accession>A0A542ZPL7</accession>
<organism evidence="10 11">
    <name type="scientific">Propioniferax innocua</name>
    <dbReference type="NCBI Taxonomy" id="1753"/>
    <lineage>
        <taxon>Bacteria</taxon>
        <taxon>Bacillati</taxon>
        <taxon>Actinomycetota</taxon>
        <taxon>Actinomycetes</taxon>
        <taxon>Propionibacteriales</taxon>
        <taxon>Propionibacteriaceae</taxon>
        <taxon>Propioniferax</taxon>
    </lineage>
</organism>
<evidence type="ECO:0000256" key="6">
    <source>
        <dbReference type="ARBA" id="ARBA00022989"/>
    </source>
</evidence>
<evidence type="ECO:0000256" key="5">
    <source>
        <dbReference type="ARBA" id="ARBA00022692"/>
    </source>
</evidence>
<evidence type="ECO:0000256" key="7">
    <source>
        <dbReference type="ARBA" id="ARBA00023136"/>
    </source>
</evidence>
<evidence type="ECO:0000256" key="2">
    <source>
        <dbReference type="ARBA" id="ARBA00009142"/>
    </source>
</evidence>
<evidence type="ECO:0000313" key="10">
    <source>
        <dbReference type="EMBL" id="TQL62302.1"/>
    </source>
</evidence>
<dbReference type="GO" id="GO:0005886">
    <property type="term" value="C:plasma membrane"/>
    <property type="evidence" value="ECO:0007669"/>
    <property type="project" value="UniProtKB-SubCell"/>
</dbReference>
<evidence type="ECO:0000256" key="1">
    <source>
        <dbReference type="ARBA" id="ARBA00004651"/>
    </source>
</evidence>
<feature type="transmembrane region" description="Helical" evidence="8">
    <location>
        <begin position="40"/>
        <end position="59"/>
    </location>
</feature>
<dbReference type="InterPro" id="IPR002781">
    <property type="entry name" value="TM_pro_TauE-like"/>
</dbReference>
<keyword evidence="3" id="KW-0813">Transport</keyword>
<feature type="transmembrane region" description="Helical" evidence="8">
    <location>
        <begin position="220"/>
        <end position="242"/>
    </location>
</feature>
<dbReference type="InterPro" id="IPR052017">
    <property type="entry name" value="TSUP"/>
</dbReference>
<comment type="subcellular location">
    <subcellularLocation>
        <location evidence="1 8">Cell membrane</location>
        <topology evidence="1 8">Multi-pass membrane protein</topology>
    </subcellularLocation>
</comment>
<evidence type="ECO:0000256" key="8">
    <source>
        <dbReference type="RuleBase" id="RU363041"/>
    </source>
</evidence>
<keyword evidence="5 8" id="KW-0812">Transmembrane</keyword>
<dbReference type="Pfam" id="PF01925">
    <property type="entry name" value="TauE"/>
    <property type="match status" value="1"/>
</dbReference>
<comment type="caution">
    <text evidence="10">The sequence shown here is derived from an EMBL/GenBank/DDBJ whole genome shotgun (WGS) entry which is preliminary data.</text>
</comment>
<sequence>MVLLLVAATVAGAINAAVGSGSLLTLPVLMAAGLPPGVAVRTNTTGMVFSTVGAVAGYRKEIQAERPNLRPLSIATLIGAMSGSLLLLKASPGTLDVVVPILICVALVMVVSQPRLTKTLKERQARRAEAAAPDSASGGNAGNKSPYRRPALVLPMGLASIYGGFFTAAQGILYMAILSVGTGRKLGDVNAVKNQMSLIVNASAAAVYLVAHFVWGAEIFWIGTALVAIGSLIGGYFGAHLAKRLPDAILRGVIVVVAIAALARQLWG</sequence>
<dbReference type="Proteomes" id="UP000316196">
    <property type="component" value="Unassembled WGS sequence"/>
</dbReference>
<evidence type="ECO:0000256" key="3">
    <source>
        <dbReference type="ARBA" id="ARBA00022448"/>
    </source>
</evidence>
<dbReference type="EMBL" id="VFOR01000001">
    <property type="protein sequence ID" value="TQL62302.1"/>
    <property type="molecule type" value="Genomic_DNA"/>
</dbReference>
<proteinExistence type="inferred from homology"/>
<evidence type="ECO:0000256" key="9">
    <source>
        <dbReference type="SAM" id="MobiDB-lite"/>
    </source>
</evidence>
<evidence type="ECO:0000256" key="4">
    <source>
        <dbReference type="ARBA" id="ARBA00022475"/>
    </source>
</evidence>
<feature type="region of interest" description="Disordered" evidence="9">
    <location>
        <begin position="122"/>
        <end position="143"/>
    </location>
</feature>
<dbReference type="PANTHER" id="PTHR30269">
    <property type="entry name" value="TRANSMEMBRANE PROTEIN YFCA"/>
    <property type="match status" value="1"/>
</dbReference>
<keyword evidence="4 8" id="KW-1003">Cell membrane</keyword>
<feature type="transmembrane region" description="Helical" evidence="8">
    <location>
        <begin position="152"/>
        <end position="177"/>
    </location>
</feature>
<name>A0A542ZPL7_9ACTN</name>
<comment type="similarity">
    <text evidence="2 8">Belongs to the 4-toluene sulfonate uptake permease (TSUP) (TC 2.A.102) family.</text>
</comment>